<dbReference type="PANTHER" id="PTHR48049:SF80">
    <property type="entry name" value="GLYCOSYLTRANSFERASE"/>
    <property type="match status" value="1"/>
</dbReference>
<dbReference type="PANTHER" id="PTHR48049">
    <property type="entry name" value="GLYCOSYLTRANSFERASE"/>
    <property type="match status" value="1"/>
</dbReference>
<dbReference type="FunFam" id="3.40.50.2000:FF:000088">
    <property type="entry name" value="Glycosyltransferase"/>
    <property type="match status" value="1"/>
</dbReference>
<gene>
    <name evidence="6" type="ORF">E2562_014648</name>
</gene>
<evidence type="ECO:0000256" key="1">
    <source>
        <dbReference type="ARBA" id="ARBA00009995"/>
    </source>
</evidence>
<dbReference type="EC" id="2.4.1.-" evidence="5"/>
<evidence type="ECO:0000256" key="3">
    <source>
        <dbReference type="ARBA" id="ARBA00022679"/>
    </source>
</evidence>
<dbReference type="FunFam" id="3.40.50.2000:FF:000037">
    <property type="entry name" value="Glycosyltransferase"/>
    <property type="match status" value="1"/>
</dbReference>
<organism evidence="6 7">
    <name type="scientific">Oryza meyeriana var. granulata</name>
    <dbReference type="NCBI Taxonomy" id="110450"/>
    <lineage>
        <taxon>Eukaryota</taxon>
        <taxon>Viridiplantae</taxon>
        <taxon>Streptophyta</taxon>
        <taxon>Embryophyta</taxon>
        <taxon>Tracheophyta</taxon>
        <taxon>Spermatophyta</taxon>
        <taxon>Magnoliopsida</taxon>
        <taxon>Liliopsida</taxon>
        <taxon>Poales</taxon>
        <taxon>Poaceae</taxon>
        <taxon>BOP clade</taxon>
        <taxon>Oryzoideae</taxon>
        <taxon>Oryzeae</taxon>
        <taxon>Oryzinae</taxon>
        <taxon>Oryza</taxon>
        <taxon>Oryza meyeriana</taxon>
    </lineage>
</organism>
<dbReference type="PROSITE" id="PS00375">
    <property type="entry name" value="UDPGT"/>
    <property type="match status" value="1"/>
</dbReference>
<accession>A0A6G1D3Q2</accession>
<dbReference type="InterPro" id="IPR050481">
    <property type="entry name" value="UDP-glycosyltransf_plant"/>
</dbReference>
<dbReference type="InterPro" id="IPR035595">
    <property type="entry name" value="UDP_glycos_trans_CS"/>
</dbReference>
<comment type="similarity">
    <text evidence="1 4">Belongs to the UDP-glycosyltransferase family.</text>
</comment>
<dbReference type="Gene3D" id="3.40.50.2000">
    <property type="entry name" value="Glycogen Phosphorylase B"/>
    <property type="match status" value="2"/>
</dbReference>
<dbReference type="SUPFAM" id="SSF53756">
    <property type="entry name" value="UDP-Glycosyltransferase/glycogen phosphorylase"/>
    <property type="match status" value="1"/>
</dbReference>
<proteinExistence type="inferred from homology"/>
<reference evidence="6 7" key="1">
    <citation type="submission" date="2019-11" db="EMBL/GenBank/DDBJ databases">
        <title>Whole genome sequence of Oryza granulata.</title>
        <authorList>
            <person name="Li W."/>
        </authorList>
    </citation>
    <scope>NUCLEOTIDE SEQUENCE [LARGE SCALE GENOMIC DNA]</scope>
    <source>
        <strain evidence="7">cv. Menghai</strain>
        <tissue evidence="6">Leaf</tissue>
    </source>
</reference>
<dbReference type="Proteomes" id="UP000479710">
    <property type="component" value="Unassembled WGS sequence"/>
</dbReference>
<evidence type="ECO:0000256" key="2">
    <source>
        <dbReference type="ARBA" id="ARBA00022676"/>
    </source>
</evidence>
<dbReference type="GO" id="GO:0035251">
    <property type="term" value="F:UDP-glucosyltransferase activity"/>
    <property type="evidence" value="ECO:0007669"/>
    <property type="project" value="InterPro"/>
</dbReference>
<evidence type="ECO:0000313" key="7">
    <source>
        <dbReference type="Proteomes" id="UP000479710"/>
    </source>
</evidence>
<comment type="caution">
    <text evidence="6">The sequence shown here is derived from an EMBL/GenBank/DDBJ whole genome shotgun (WGS) entry which is preliminary data.</text>
</comment>
<keyword evidence="7" id="KW-1185">Reference proteome</keyword>
<dbReference type="Pfam" id="PF00201">
    <property type="entry name" value="UDPGT"/>
    <property type="match status" value="1"/>
</dbReference>
<evidence type="ECO:0000256" key="4">
    <source>
        <dbReference type="RuleBase" id="RU003718"/>
    </source>
</evidence>
<dbReference type="CDD" id="cd03784">
    <property type="entry name" value="GT1_Gtf-like"/>
    <property type="match status" value="1"/>
</dbReference>
<keyword evidence="3 4" id="KW-0808">Transferase</keyword>
<evidence type="ECO:0000313" key="6">
    <source>
        <dbReference type="EMBL" id="KAF0907040.1"/>
    </source>
</evidence>
<dbReference type="InterPro" id="IPR002213">
    <property type="entry name" value="UDP_glucos_trans"/>
</dbReference>
<dbReference type="AlphaFoldDB" id="A0A6G1D3Q2"/>
<evidence type="ECO:0000256" key="5">
    <source>
        <dbReference type="RuleBase" id="RU362057"/>
    </source>
</evidence>
<dbReference type="OrthoDB" id="5835829at2759"/>
<name>A0A6G1D3Q2_9ORYZ</name>
<sequence length="506" mass="54594">MEANAASSAAAAGDLRRRLHVVVFPWLAFGHLIPFLELAKRMAARGHAAVTFLSTPRNVSRLGAAAVPPELSAYVRLVSLPLPRVDGLPEGAESTTDVPHEKVGLLKAAFDGLAAPFAAFLADACSAGADDEAAGFGRKPDWIVVDFAHYWVPHIADEHKIPCAIFLSFSASLLAFHHQKSRAANAADDKHTRTEAEHLMAPAPATTSNTLPSDLAYRRHEAKFIAAAFEPNASGVSDVDRMRQLRQRCAVVFYRSCPEAEGPPCRLLADVTGGRFLPTGLLAPSPAATANDGGGDRDEAATDLMRWLDAQPERSVVYVALGTEAPLTADNVRELARGLELSGQRFLWALRAPPAAARDELFPEGFEERIAGRGVVRVGWVPQPRVLAHAAVGAFLTHCGWGSTVESLQFGHPLVMLPFVADQGIVAQAMAAKGIGPEVERNYDDASFRGEDVAAAVRRVMVEEEGKVFVRKAKELQEALSDKARQDHYIDEIVEFMRSYKFTGGA</sequence>
<keyword evidence="2 4" id="KW-0328">Glycosyltransferase</keyword>
<protein>
    <recommendedName>
        <fullName evidence="5">Glycosyltransferase</fullName>
        <ecNumber evidence="5">2.4.1.-</ecNumber>
    </recommendedName>
</protein>
<dbReference type="EMBL" id="SPHZ02000007">
    <property type="protein sequence ID" value="KAF0907040.1"/>
    <property type="molecule type" value="Genomic_DNA"/>
</dbReference>